<evidence type="ECO:0000313" key="4">
    <source>
        <dbReference type="Proteomes" id="UP000017127"/>
    </source>
</evidence>
<gene>
    <name evidence="3" type="ORF">M595_1835</name>
</gene>
<dbReference type="InterPro" id="IPR001296">
    <property type="entry name" value="Glyco_trans_1"/>
</dbReference>
<reference evidence="3 4" key="1">
    <citation type="journal article" date="2013" name="Front. Microbiol.">
        <title>Comparative genomic analyses of the cyanobacterium, Lyngbya aestuarii BL J, a powerful hydrogen producer.</title>
        <authorList>
            <person name="Kothari A."/>
            <person name="Vaughn M."/>
            <person name="Garcia-Pichel F."/>
        </authorList>
    </citation>
    <scope>NUCLEOTIDE SEQUENCE [LARGE SCALE GENOMIC DNA]</scope>
    <source>
        <strain evidence="3 4">BL J</strain>
    </source>
</reference>
<dbReference type="RefSeq" id="WP_023065608.1">
    <property type="nucleotide sequence ID" value="NZ_AUZM01000013.1"/>
</dbReference>
<dbReference type="SUPFAM" id="SSF53756">
    <property type="entry name" value="UDP-Glycosyltransferase/glycogen phosphorylase"/>
    <property type="match status" value="1"/>
</dbReference>
<keyword evidence="4" id="KW-1185">Reference proteome</keyword>
<keyword evidence="3" id="KW-0808">Transferase</keyword>
<name>U7QLN1_9CYAN</name>
<dbReference type="PANTHER" id="PTHR45947">
    <property type="entry name" value="SULFOQUINOVOSYL TRANSFERASE SQD2"/>
    <property type="match status" value="1"/>
</dbReference>
<dbReference type="InterPro" id="IPR050194">
    <property type="entry name" value="Glycosyltransferase_grp1"/>
</dbReference>
<feature type="domain" description="Glycosyl transferase family 1" evidence="1">
    <location>
        <begin position="206"/>
        <end position="371"/>
    </location>
</feature>
<dbReference type="GO" id="GO:0016758">
    <property type="term" value="F:hexosyltransferase activity"/>
    <property type="evidence" value="ECO:0007669"/>
    <property type="project" value="TreeGrafter"/>
</dbReference>
<accession>U7QLN1</accession>
<dbReference type="Gene3D" id="3.40.50.2000">
    <property type="entry name" value="Glycogen Phosphorylase B"/>
    <property type="match status" value="2"/>
</dbReference>
<feature type="domain" description="Glycosyltransferase subfamily 4-like N-terminal" evidence="2">
    <location>
        <begin position="28"/>
        <end position="191"/>
    </location>
</feature>
<protein>
    <submittedName>
        <fullName evidence="3">Glycosyl transferases group 1 family protein</fullName>
    </submittedName>
</protein>
<proteinExistence type="predicted"/>
<dbReference type="Pfam" id="PF13579">
    <property type="entry name" value="Glyco_trans_4_4"/>
    <property type="match status" value="1"/>
</dbReference>
<dbReference type="EMBL" id="AUZM01000013">
    <property type="protein sequence ID" value="ERT08182.1"/>
    <property type="molecule type" value="Genomic_DNA"/>
</dbReference>
<dbReference type="Pfam" id="PF00534">
    <property type="entry name" value="Glycos_transf_1"/>
    <property type="match status" value="1"/>
</dbReference>
<dbReference type="OrthoDB" id="433681at2"/>
<evidence type="ECO:0000259" key="2">
    <source>
        <dbReference type="Pfam" id="PF13579"/>
    </source>
</evidence>
<evidence type="ECO:0000313" key="3">
    <source>
        <dbReference type="EMBL" id="ERT08182.1"/>
    </source>
</evidence>
<organism evidence="3 4">
    <name type="scientific">Lyngbya aestuarii BL J</name>
    <dbReference type="NCBI Taxonomy" id="1348334"/>
    <lineage>
        <taxon>Bacteria</taxon>
        <taxon>Bacillati</taxon>
        <taxon>Cyanobacteriota</taxon>
        <taxon>Cyanophyceae</taxon>
        <taxon>Oscillatoriophycideae</taxon>
        <taxon>Oscillatoriales</taxon>
        <taxon>Microcoleaceae</taxon>
        <taxon>Lyngbya</taxon>
    </lineage>
</organism>
<dbReference type="AlphaFoldDB" id="U7QLN1"/>
<comment type="caution">
    <text evidence="3">The sequence shown here is derived from an EMBL/GenBank/DDBJ whole genome shotgun (WGS) entry which is preliminary data.</text>
</comment>
<sequence>MSQKLAIKPQNCYPHICHVVASINEEVGGPAYSVTHLTQALSKQQIFPHLFTLNYQKVGHQLATNGVTLHSYNATPVARYLRGFQPSAYQHLEQLASAEIDLIHNHGLWMFPNIYARQAAVINRLPLVISPRGMLESWSLKHSWYKKRLAWILYERKNLKSATAFHATSDEEVQSIRRLGYKQPIALIPNGITIPSLSNLPKREVLIQAFPKLNNKKWLLFLSRLHPKKGIDNLLYVWQSLVNQFPNWHLIIAGPDLIYYQAKLESLTTQLQLTEKVTFTGMLSGELKVAALSQSNLFVLPTHSENFGIAIAESLAYGIPAITTKGAPWKDLVEYHCGWWIDDNQKALKEALLEAINLSDKERQEMGDKGRIMVEKKYSWGVIAEEMSKVYHWILGEDNYPSSIHLY</sequence>
<evidence type="ECO:0000259" key="1">
    <source>
        <dbReference type="Pfam" id="PF00534"/>
    </source>
</evidence>
<dbReference type="Proteomes" id="UP000017127">
    <property type="component" value="Unassembled WGS sequence"/>
</dbReference>
<dbReference type="PANTHER" id="PTHR45947:SF3">
    <property type="entry name" value="SULFOQUINOVOSYL TRANSFERASE SQD2"/>
    <property type="match status" value="1"/>
</dbReference>
<dbReference type="InterPro" id="IPR028098">
    <property type="entry name" value="Glyco_trans_4-like_N"/>
</dbReference>